<keyword evidence="1" id="KW-1133">Transmembrane helix</keyword>
<proteinExistence type="predicted"/>
<dbReference type="InterPro" id="IPR008756">
    <property type="entry name" value="Peptidase_M56"/>
</dbReference>
<reference evidence="3" key="1">
    <citation type="journal article" date="2013" name="Environ. Microbiol.">
        <title>Microbiota from the distal guts of lean and obese adolescents exhibit partial functional redundancy besides clear differences in community structure.</title>
        <authorList>
            <person name="Ferrer M."/>
            <person name="Ruiz A."/>
            <person name="Lanza F."/>
            <person name="Haange S.B."/>
            <person name="Oberbach A."/>
            <person name="Till H."/>
            <person name="Bargiela R."/>
            <person name="Campoy C."/>
            <person name="Segura M.T."/>
            <person name="Richter M."/>
            <person name="von Bergen M."/>
            <person name="Seifert J."/>
            <person name="Suarez A."/>
        </authorList>
    </citation>
    <scope>NUCLEOTIDE SEQUENCE</scope>
</reference>
<feature type="domain" description="Peptidase M56" evidence="2">
    <location>
        <begin position="1"/>
        <end position="72"/>
    </location>
</feature>
<keyword evidence="1" id="KW-0812">Transmembrane</keyword>
<feature type="transmembrane region" description="Helical" evidence="1">
    <location>
        <begin position="78"/>
        <end position="98"/>
    </location>
</feature>
<evidence type="ECO:0000256" key="1">
    <source>
        <dbReference type="SAM" id="Phobius"/>
    </source>
</evidence>
<keyword evidence="1" id="KW-0472">Membrane</keyword>
<sequence>MYWFNPLCWLAYILFCRDIELACDEKVIKDMDAKQKKIYSKVLLSFSESEKHVLACPLAFGEVGVKERIKSILNYKKPTFWIIAVAVISILVTSVLFLTNPQNNTYEITFHIPAECEGALVFADEEISPKGKLFPFSRTGCRRYR</sequence>
<dbReference type="EMBL" id="AJWZ01009402">
    <property type="protein sequence ID" value="EKC51424.1"/>
    <property type="molecule type" value="Genomic_DNA"/>
</dbReference>
<comment type="caution">
    <text evidence="3">The sequence shown here is derived from an EMBL/GenBank/DDBJ whole genome shotgun (WGS) entry which is preliminary data.</text>
</comment>
<dbReference type="Pfam" id="PF05569">
    <property type="entry name" value="Peptidase_M56"/>
    <property type="match status" value="1"/>
</dbReference>
<accession>K1S7K6</accession>
<evidence type="ECO:0000259" key="2">
    <source>
        <dbReference type="Pfam" id="PF05569"/>
    </source>
</evidence>
<dbReference type="AlphaFoldDB" id="K1S7K6"/>
<name>K1S7K6_9ZZZZ</name>
<organism evidence="3">
    <name type="scientific">human gut metagenome</name>
    <dbReference type="NCBI Taxonomy" id="408170"/>
    <lineage>
        <taxon>unclassified sequences</taxon>
        <taxon>metagenomes</taxon>
        <taxon>organismal metagenomes</taxon>
    </lineage>
</organism>
<evidence type="ECO:0000313" key="3">
    <source>
        <dbReference type="EMBL" id="EKC51424.1"/>
    </source>
</evidence>
<gene>
    <name evidence="3" type="ORF">OBE_13614</name>
</gene>
<protein>
    <submittedName>
        <fullName evidence="3">Peptidase M56 BlaR1</fullName>
    </submittedName>
</protein>